<evidence type="ECO:0000256" key="1">
    <source>
        <dbReference type="SAM" id="Phobius"/>
    </source>
</evidence>
<keyword evidence="1" id="KW-1133">Transmembrane helix</keyword>
<reference evidence="2 3" key="1">
    <citation type="submission" date="2023-08" db="EMBL/GenBank/DDBJ databases">
        <title>Nocardioides seae sp. nov., a bacterium isolated from a soil.</title>
        <authorList>
            <person name="Wang X."/>
        </authorList>
    </citation>
    <scope>NUCLEOTIDE SEQUENCE [LARGE SCALE GENOMIC DNA]</scope>
    <source>
        <strain evidence="2 3">YZH12</strain>
    </source>
</reference>
<name>A0ABU3PWG5_9ACTN</name>
<keyword evidence="1" id="KW-0472">Membrane</keyword>
<evidence type="ECO:0000313" key="3">
    <source>
        <dbReference type="Proteomes" id="UP001268542"/>
    </source>
</evidence>
<evidence type="ECO:0000313" key="2">
    <source>
        <dbReference type="EMBL" id="MDT9593576.1"/>
    </source>
</evidence>
<keyword evidence="3" id="KW-1185">Reference proteome</keyword>
<proteinExistence type="predicted"/>
<feature type="transmembrane region" description="Helical" evidence="1">
    <location>
        <begin position="7"/>
        <end position="28"/>
    </location>
</feature>
<sequence>MPAVRRCSAAAFIVGVTGWMFWAITAAHAPVQTLVPVGGGHGLVVSDLPRILIWGLLVGLGLRSMR</sequence>
<dbReference type="EMBL" id="JAVYII010000004">
    <property type="protein sequence ID" value="MDT9593576.1"/>
    <property type="molecule type" value="Genomic_DNA"/>
</dbReference>
<gene>
    <name evidence="2" type="ORF">RDV89_10895</name>
</gene>
<comment type="caution">
    <text evidence="2">The sequence shown here is derived from an EMBL/GenBank/DDBJ whole genome shotgun (WGS) entry which is preliminary data.</text>
</comment>
<accession>A0ABU3PWG5</accession>
<organism evidence="2 3">
    <name type="scientific">Nocardioides imazamoxiresistens</name>
    <dbReference type="NCBI Taxonomy" id="3231893"/>
    <lineage>
        <taxon>Bacteria</taxon>
        <taxon>Bacillati</taxon>
        <taxon>Actinomycetota</taxon>
        <taxon>Actinomycetes</taxon>
        <taxon>Propionibacteriales</taxon>
        <taxon>Nocardioidaceae</taxon>
        <taxon>Nocardioides</taxon>
    </lineage>
</organism>
<keyword evidence="1" id="KW-0812">Transmembrane</keyword>
<dbReference type="RefSeq" id="WP_315733070.1">
    <property type="nucleotide sequence ID" value="NZ_JAVYII010000004.1"/>
</dbReference>
<protein>
    <submittedName>
        <fullName evidence="2">Uncharacterized protein</fullName>
    </submittedName>
</protein>
<dbReference type="Proteomes" id="UP001268542">
    <property type="component" value="Unassembled WGS sequence"/>
</dbReference>
<feature type="transmembrane region" description="Helical" evidence="1">
    <location>
        <begin position="48"/>
        <end position="65"/>
    </location>
</feature>